<dbReference type="PANTHER" id="PTHR46003:SF3">
    <property type="entry name" value="HOST CELL FACTOR 1"/>
    <property type="match status" value="1"/>
</dbReference>
<protein>
    <recommendedName>
        <fullName evidence="16">Host cell factor 1</fullName>
    </recommendedName>
    <alternativeName>
        <fullName evidence="17">C1 factor</fullName>
    </alternativeName>
</protein>
<feature type="compositionally biased region" description="Polar residues" evidence="18">
    <location>
        <begin position="985"/>
        <end position="1005"/>
    </location>
</feature>
<evidence type="ECO:0000256" key="7">
    <source>
        <dbReference type="ARBA" id="ARBA00022553"/>
    </source>
</evidence>
<feature type="compositionally biased region" description="Polar residues" evidence="18">
    <location>
        <begin position="877"/>
        <end position="891"/>
    </location>
</feature>
<evidence type="ECO:0000256" key="2">
    <source>
        <dbReference type="ARBA" id="ARBA00004496"/>
    </source>
</evidence>
<reference evidence="20" key="2">
    <citation type="submission" date="2025-09" db="UniProtKB">
        <authorList>
            <consortium name="Ensembl"/>
        </authorList>
    </citation>
    <scope>IDENTIFICATION</scope>
</reference>
<dbReference type="PANTHER" id="PTHR46003">
    <property type="entry name" value="HOST CELL FACTOR"/>
    <property type="match status" value="1"/>
</dbReference>
<evidence type="ECO:0000256" key="11">
    <source>
        <dbReference type="ARBA" id="ARBA00022853"/>
    </source>
</evidence>
<comment type="subcellular location">
    <subcellularLocation>
        <location evidence="2">Cytoplasm</location>
    </subcellularLocation>
    <subcellularLocation>
        <location evidence="1">Nucleus</location>
    </subcellularLocation>
</comment>
<keyword evidence="10" id="KW-0832">Ubl conjugation</keyword>
<accession>A0A673WWA3</accession>
<dbReference type="InterPro" id="IPR013783">
    <property type="entry name" value="Ig-like_fold"/>
</dbReference>
<evidence type="ECO:0000256" key="8">
    <source>
        <dbReference type="ARBA" id="ARBA00022737"/>
    </source>
</evidence>
<evidence type="ECO:0000256" key="9">
    <source>
        <dbReference type="ARBA" id="ARBA00022813"/>
    </source>
</evidence>
<keyword evidence="12" id="KW-0007">Acetylation</keyword>
<keyword evidence="5" id="KW-0963">Cytoplasm</keyword>
<dbReference type="Gene3D" id="6.10.250.2590">
    <property type="match status" value="1"/>
</dbReference>
<evidence type="ECO:0000256" key="14">
    <source>
        <dbReference type="ARBA" id="ARBA00023242"/>
    </source>
</evidence>
<dbReference type="SUPFAM" id="SSF49265">
    <property type="entry name" value="Fibronectin type III"/>
    <property type="match status" value="1"/>
</dbReference>
<feature type="compositionally biased region" description="Low complexity" evidence="18">
    <location>
        <begin position="1006"/>
        <end position="1055"/>
    </location>
</feature>
<keyword evidence="14" id="KW-0539">Nucleus</keyword>
<dbReference type="InterPro" id="IPR003961">
    <property type="entry name" value="FN3_dom"/>
</dbReference>
<keyword evidence="4" id="KW-0488">Methylation</keyword>
<dbReference type="GO" id="GO:0035097">
    <property type="term" value="C:histone methyltransferase complex"/>
    <property type="evidence" value="ECO:0007669"/>
    <property type="project" value="TreeGrafter"/>
</dbReference>
<dbReference type="SMART" id="SM00060">
    <property type="entry name" value="FN3"/>
    <property type="match status" value="3"/>
</dbReference>
<dbReference type="FunFam" id="2.120.10.80:FF:000008">
    <property type="entry name" value="host cell factor 1 isoform X1"/>
    <property type="match status" value="1"/>
</dbReference>
<keyword evidence="3" id="KW-0880">Kelch repeat</keyword>
<evidence type="ECO:0000313" key="20">
    <source>
        <dbReference type="Ensembl" id="ENSSTUP00000016314.1"/>
    </source>
</evidence>
<dbReference type="InterPro" id="IPR036116">
    <property type="entry name" value="FN3_sf"/>
</dbReference>
<feature type="domain" description="Fibronectin type-III" evidence="19">
    <location>
        <begin position="1267"/>
        <end position="1371"/>
    </location>
</feature>
<feature type="domain" description="Fibronectin type-III" evidence="19">
    <location>
        <begin position="352"/>
        <end position="495"/>
    </location>
</feature>
<sequence>MASGSVLQPRWKRVLGWSGPVPRPRHGHRAVAIKELMVVFGGGNEGIVDELHVYNTATNQWFIPAVRGDIPPGCAAYGFVCDGTRLLVFGGMVEYGKYSNDLYELQASRWEWKRLKAKSPKNGPPPCPRLGHSFSLVGNKCYLFGGLANDSEDPKNNIPRYLNDLYTLELRAGSSVVGWDIPITYGVLPPPRESHTAVVYTEKSRLVIYGGMSGCRLGDLWILDIDTLTWSKPSINGTAPLPRSLHSATTITNKMYVFGGWVPLVMDDVKVATHEKEWKCTNTLACLNLDSMVWESVLLDSLEDNIPRARAGHCSVAINTRLYVWSGRDGYRKAWNNQVCCKDLWYLETEKPRPPSRVQLVRANTSSLEVSWGAVPTADTYLLQLQKYDIPPAAAATSPGVSPATSLPVNSSPKSPVTASAVSVQGITLVPSMPGSPVPARGPAILKVSAPHSTTGTSIVTVRQANQGGKSPVMVTSLPAGVRMVVPAQVAQGTPMGSSPQMSGMAALAAAAAATQKIPPSTATMQLPAGATIVKTVAMSPGAQTAKVASPVMISNPATRMLKTAAAQVGTSGVATPGTPNRPIITQHQVVTTVVGGVTKTITLVKSPLTLGGGGTLLSNLSNLGKVMSVVQTKPGQTGAVTGQAGSSLQHILQTKGPLPAGTILKLVTSADGTPTTIITTSKAGGTAGGKPTILSYSSMPTSTSKPGTHIIKTIPMSTIGQTGVTGSGMKSPITIITTKMMTPGTGTPGKIISAMPRTGAGQQGLTQVVLKGAPGQPGTILRTVPMGGVRLVSPVTVSGVKPNVTTLVVKGTTGKDLAGGSVATAAPITTLGTMTTLPGQVTVSTAQAGGQATQVTLITTPSGVEAQPVHDLPVSILSSPTSADPSSTQPEAGDPGTVTLVCSNPPCETHETGTTNTATTASANMTGNGEVERMCTNPPCETHETGTTNTQTTASSNMGQVQQVCTNPPSETHDTGTTNTQTTASCNMGSNQQQQGSCVSDNNTSGSDPPSSPCPSGAGAVSPSSVSVCSNPPCETHETGTTNTPSQTTSNLTGTATGTVQRVCSNPPCETHETGTTNTATTGRSYCYLSTEHMTVSVNPSLSSTDSLNDPASESNADELAAAVTQAVARLAPSCTLTPTQTMMATSPAKIQAATPMAEGVNGIESAAGVRPSPAVAKAPLKKDNQWFDVGIVKVTNTVVTHYYLPDEDAPAVDDDSGTIPDYSQMRKMDLQPGTAYKFRVAGINTCGRGNFSEVSAFKTCLPGFPGAPCAIKISKSPDGAHLTWEPPSVTSGKIIEYSVYLAIQSAQSGEQAKPTTTTTPAQLAFMRVFCGPNPSCLVQSSSLSNAHIDYTTKPAIIFRIAARNEKGYGPATQVRWLQGTERYVKLDSLVSCQYYIEQKYEHNM</sequence>
<evidence type="ECO:0000256" key="3">
    <source>
        <dbReference type="ARBA" id="ARBA00022441"/>
    </source>
</evidence>
<evidence type="ECO:0000256" key="10">
    <source>
        <dbReference type="ARBA" id="ARBA00022843"/>
    </source>
</evidence>
<dbReference type="InterPro" id="IPR015915">
    <property type="entry name" value="Kelch-typ_b-propeller"/>
</dbReference>
<dbReference type="GO" id="GO:0006338">
    <property type="term" value="P:chromatin remodeling"/>
    <property type="evidence" value="ECO:0007669"/>
    <property type="project" value="TreeGrafter"/>
</dbReference>
<dbReference type="InterPro" id="IPR059124">
    <property type="entry name" value="Kelch_HCF"/>
</dbReference>
<dbReference type="SUPFAM" id="SSF117281">
    <property type="entry name" value="Kelch motif"/>
    <property type="match status" value="1"/>
</dbReference>
<dbReference type="FunFam" id="2.60.40.10:FF:000443">
    <property type="entry name" value="host cell factor 1"/>
    <property type="match status" value="1"/>
</dbReference>
<name>A0A673WWA3_SALTR</name>
<gene>
    <name evidence="20" type="primary">HCFC1</name>
</gene>
<keyword evidence="13" id="KW-0325">Glycoprotein</keyword>
<feature type="compositionally biased region" description="Polar residues" evidence="18">
    <location>
        <begin position="955"/>
        <end position="971"/>
    </location>
</feature>
<keyword evidence="15" id="KW-0131">Cell cycle</keyword>
<dbReference type="Pfam" id="PF13854">
    <property type="entry name" value="Kelch_HCF"/>
    <property type="match status" value="1"/>
</dbReference>
<dbReference type="FunFam" id="2.120.10.80:FF:000015">
    <property type="entry name" value="host cell factor 1 isoform X1"/>
    <property type="match status" value="1"/>
</dbReference>
<evidence type="ECO:0000256" key="5">
    <source>
        <dbReference type="ARBA" id="ARBA00022490"/>
    </source>
</evidence>
<dbReference type="Ensembl" id="ENSSTUT00000017199.1">
    <property type="protein sequence ID" value="ENSSTUP00000016314.1"/>
    <property type="gene ID" value="ENSSTUG00000007278.1"/>
</dbReference>
<dbReference type="InterPro" id="IPR043536">
    <property type="entry name" value="HCF1/2"/>
</dbReference>
<evidence type="ECO:0000256" key="18">
    <source>
        <dbReference type="SAM" id="MobiDB-lite"/>
    </source>
</evidence>
<evidence type="ECO:0000256" key="1">
    <source>
        <dbReference type="ARBA" id="ARBA00004123"/>
    </source>
</evidence>
<reference evidence="20" key="1">
    <citation type="submission" date="2025-08" db="UniProtKB">
        <authorList>
            <consortium name="Ensembl"/>
        </authorList>
    </citation>
    <scope>IDENTIFICATION</scope>
</reference>
<dbReference type="Gene3D" id="2.60.40.10">
    <property type="entry name" value="Immunoglobulins"/>
    <property type="match status" value="2"/>
</dbReference>
<keyword evidence="11" id="KW-0156">Chromatin regulator</keyword>
<feature type="region of interest" description="Disordered" evidence="18">
    <location>
        <begin position="910"/>
        <end position="1055"/>
    </location>
</feature>
<dbReference type="Gene3D" id="2.120.10.80">
    <property type="entry name" value="Kelch-type beta propeller"/>
    <property type="match status" value="2"/>
</dbReference>
<evidence type="ECO:0000256" key="15">
    <source>
        <dbReference type="ARBA" id="ARBA00023306"/>
    </source>
</evidence>
<organism evidence="20 21">
    <name type="scientific">Salmo trutta</name>
    <name type="common">Brown trout</name>
    <dbReference type="NCBI Taxonomy" id="8032"/>
    <lineage>
        <taxon>Eukaryota</taxon>
        <taxon>Metazoa</taxon>
        <taxon>Chordata</taxon>
        <taxon>Craniata</taxon>
        <taxon>Vertebrata</taxon>
        <taxon>Euteleostomi</taxon>
        <taxon>Actinopterygii</taxon>
        <taxon>Neopterygii</taxon>
        <taxon>Teleostei</taxon>
        <taxon>Protacanthopterygii</taxon>
        <taxon>Salmoniformes</taxon>
        <taxon>Salmonidae</taxon>
        <taxon>Salmoninae</taxon>
        <taxon>Salmo</taxon>
    </lineage>
</organism>
<keyword evidence="6" id="KW-1017">Isopeptide bond</keyword>
<evidence type="ECO:0000256" key="17">
    <source>
        <dbReference type="ARBA" id="ARBA00081526"/>
    </source>
</evidence>
<keyword evidence="8" id="KW-0677">Repeat</keyword>
<dbReference type="FunFam" id="2.60.40.10:FF:000259">
    <property type="entry name" value="Host cell factor 1 (Predicted)"/>
    <property type="match status" value="1"/>
</dbReference>
<dbReference type="GO" id="GO:0005737">
    <property type="term" value="C:cytoplasm"/>
    <property type="evidence" value="ECO:0007669"/>
    <property type="project" value="UniProtKB-SubCell"/>
</dbReference>
<evidence type="ECO:0000259" key="19">
    <source>
        <dbReference type="SMART" id="SM00060"/>
    </source>
</evidence>
<evidence type="ECO:0000256" key="13">
    <source>
        <dbReference type="ARBA" id="ARBA00023180"/>
    </source>
</evidence>
<dbReference type="CDD" id="cd00063">
    <property type="entry name" value="FN3"/>
    <property type="match status" value="2"/>
</dbReference>
<keyword evidence="9" id="KW-0068">Autocatalytic cleavage</keyword>
<feature type="compositionally biased region" description="Low complexity" evidence="18">
    <location>
        <begin position="913"/>
        <end position="930"/>
    </location>
</feature>
<keyword evidence="21" id="KW-1185">Reference proteome</keyword>
<evidence type="ECO:0000313" key="21">
    <source>
        <dbReference type="Proteomes" id="UP000472277"/>
    </source>
</evidence>
<dbReference type="GeneTree" id="ENSGT00940000161383"/>
<evidence type="ECO:0000256" key="4">
    <source>
        <dbReference type="ARBA" id="ARBA00022481"/>
    </source>
</evidence>
<evidence type="ECO:0000256" key="6">
    <source>
        <dbReference type="ARBA" id="ARBA00022499"/>
    </source>
</evidence>
<dbReference type="GO" id="GO:0003713">
    <property type="term" value="F:transcription coactivator activity"/>
    <property type="evidence" value="ECO:0007669"/>
    <property type="project" value="TreeGrafter"/>
</dbReference>
<feature type="region of interest" description="Disordered" evidence="18">
    <location>
        <begin position="876"/>
        <end position="896"/>
    </location>
</feature>
<keyword evidence="7" id="KW-0597">Phosphoprotein</keyword>
<proteinExistence type="predicted"/>
<evidence type="ECO:0000256" key="16">
    <source>
        <dbReference type="ARBA" id="ARBA00074287"/>
    </source>
</evidence>
<dbReference type="Proteomes" id="UP000472277">
    <property type="component" value="Chromosome 30"/>
</dbReference>
<feature type="domain" description="Fibronectin type-III" evidence="19">
    <location>
        <begin position="883"/>
        <end position="1251"/>
    </location>
</feature>
<evidence type="ECO:0000256" key="12">
    <source>
        <dbReference type="ARBA" id="ARBA00022990"/>
    </source>
</evidence>